<keyword evidence="7 8" id="KW-0998">Cell outer membrane</keyword>
<keyword evidence="4 8" id="KW-0812">Transmembrane</keyword>
<dbReference type="InterPro" id="IPR012910">
    <property type="entry name" value="Plug_dom"/>
</dbReference>
<dbReference type="InterPro" id="IPR037066">
    <property type="entry name" value="Plug_dom_sf"/>
</dbReference>
<evidence type="ECO:0000256" key="6">
    <source>
        <dbReference type="ARBA" id="ARBA00023136"/>
    </source>
</evidence>
<dbReference type="InterPro" id="IPR036942">
    <property type="entry name" value="Beta-barrel_TonB_sf"/>
</dbReference>
<dbReference type="Gene3D" id="2.170.130.10">
    <property type="entry name" value="TonB-dependent receptor, plug domain"/>
    <property type="match status" value="1"/>
</dbReference>
<dbReference type="Pfam" id="PF07715">
    <property type="entry name" value="Plug"/>
    <property type="match status" value="1"/>
</dbReference>
<comment type="caution">
    <text evidence="13">The sequence shown here is derived from an EMBL/GenBank/DDBJ whole genome shotgun (WGS) entry which is preliminary data.</text>
</comment>
<dbReference type="Proteomes" id="UP001157439">
    <property type="component" value="Unassembled WGS sequence"/>
</dbReference>
<dbReference type="PROSITE" id="PS52016">
    <property type="entry name" value="TONB_DEPENDENT_REC_3"/>
    <property type="match status" value="1"/>
</dbReference>
<gene>
    <name evidence="13" type="ORF">GCM10007894_15680</name>
</gene>
<dbReference type="InterPro" id="IPR000531">
    <property type="entry name" value="Beta-barrel_TonB"/>
</dbReference>
<keyword evidence="2 8" id="KW-0813">Transport</keyword>
<feature type="chain" id="PRO_5041332724" description="TonB-dependent receptor" evidence="10">
    <location>
        <begin position="29"/>
        <end position="929"/>
    </location>
</feature>
<evidence type="ECO:0000256" key="4">
    <source>
        <dbReference type="ARBA" id="ARBA00022692"/>
    </source>
</evidence>
<accession>A0AA37TYI5</accession>
<feature type="domain" description="TonB-dependent receptor-like beta-barrel" evidence="11">
    <location>
        <begin position="401"/>
        <end position="889"/>
    </location>
</feature>
<dbReference type="PANTHER" id="PTHR47234">
    <property type="match status" value="1"/>
</dbReference>
<dbReference type="RefSeq" id="WP_095498630.1">
    <property type="nucleotide sequence ID" value="NZ_BSPO01000003.1"/>
</dbReference>
<comment type="similarity">
    <text evidence="8 9">Belongs to the TonB-dependent receptor family.</text>
</comment>
<dbReference type="AlphaFoldDB" id="A0AA37TYI5"/>
<evidence type="ECO:0000256" key="3">
    <source>
        <dbReference type="ARBA" id="ARBA00022452"/>
    </source>
</evidence>
<dbReference type="Pfam" id="PF00593">
    <property type="entry name" value="TonB_dep_Rec_b-barrel"/>
    <property type="match status" value="1"/>
</dbReference>
<keyword evidence="6 8" id="KW-0472">Membrane</keyword>
<evidence type="ECO:0000313" key="13">
    <source>
        <dbReference type="EMBL" id="GLS83591.1"/>
    </source>
</evidence>
<evidence type="ECO:0000256" key="2">
    <source>
        <dbReference type="ARBA" id="ARBA00022448"/>
    </source>
</evidence>
<evidence type="ECO:0000256" key="5">
    <source>
        <dbReference type="ARBA" id="ARBA00023077"/>
    </source>
</evidence>
<dbReference type="InterPro" id="IPR039426">
    <property type="entry name" value="TonB-dep_rcpt-like"/>
</dbReference>
<evidence type="ECO:0000256" key="1">
    <source>
        <dbReference type="ARBA" id="ARBA00004571"/>
    </source>
</evidence>
<dbReference type="EMBL" id="BSPO01000003">
    <property type="protein sequence ID" value="GLS83591.1"/>
    <property type="molecule type" value="Genomic_DNA"/>
</dbReference>
<evidence type="ECO:0000256" key="7">
    <source>
        <dbReference type="ARBA" id="ARBA00023237"/>
    </source>
</evidence>
<proteinExistence type="inferred from homology"/>
<dbReference type="GO" id="GO:0009279">
    <property type="term" value="C:cell outer membrane"/>
    <property type="evidence" value="ECO:0007669"/>
    <property type="project" value="UniProtKB-SubCell"/>
</dbReference>
<keyword evidence="14" id="KW-1185">Reference proteome</keyword>
<dbReference type="PANTHER" id="PTHR47234:SF1">
    <property type="entry name" value="TONB-DEPENDENT RECEPTOR"/>
    <property type="match status" value="1"/>
</dbReference>
<dbReference type="SUPFAM" id="SSF56935">
    <property type="entry name" value="Porins"/>
    <property type="match status" value="1"/>
</dbReference>
<evidence type="ECO:0000313" key="14">
    <source>
        <dbReference type="Proteomes" id="UP001157439"/>
    </source>
</evidence>
<protein>
    <recommendedName>
        <fullName evidence="15">TonB-dependent receptor</fullName>
    </recommendedName>
</protein>
<evidence type="ECO:0000256" key="9">
    <source>
        <dbReference type="RuleBase" id="RU003357"/>
    </source>
</evidence>
<organism evidence="13 14">
    <name type="scientific">Paraferrimonas haliotis</name>
    <dbReference type="NCBI Taxonomy" id="2013866"/>
    <lineage>
        <taxon>Bacteria</taxon>
        <taxon>Pseudomonadati</taxon>
        <taxon>Pseudomonadota</taxon>
        <taxon>Gammaproteobacteria</taxon>
        <taxon>Alteromonadales</taxon>
        <taxon>Ferrimonadaceae</taxon>
        <taxon>Paraferrimonas</taxon>
    </lineage>
</organism>
<comment type="subcellular location">
    <subcellularLocation>
        <location evidence="1 8">Cell outer membrane</location>
        <topology evidence="1 8">Multi-pass membrane protein</topology>
    </subcellularLocation>
</comment>
<reference evidence="13 14" key="1">
    <citation type="journal article" date="2014" name="Int. J. Syst. Evol. Microbiol.">
        <title>Complete genome sequence of Corynebacterium casei LMG S-19264T (=DSM 44701T), isolated from a smear-ripened cheese.</title>
        <authorList>
            <consortium name="US DOE Joint Genome Institute (JGI-PGF)"/>
            <person name="Walter F."/>
            <person name="Albersmeier A."/>
            <person name="Kalinowski J."/>
            <person name="Ruckert C."/>
        </authorList>
    </citation>
    <scope>NUCLEOTIDE SEQUENCE [LARGE SCALE GENOMIC DNA]</scope>
    <source>
        <strain evidence="13 14">NBRC 112785</strain>
    </source>
</reference>
<evidence type="ECO:0000256" key="8">
    <source>
        <dbReference type="PROSITE-ProRule" id="PRU01360"/>
    </source>
</evidence>
<evidence type="ECO:0008006" key="15">
    <source>
        <dbReference type="Google" id="ProtNLM"/>
    </source>
</evidence>
<keyword evidence="3 8" id="KW-1134">Transmembrane beta strand</keyword>
<evidence type="ECO:0000259" key="12">
    <source>
        <dbReference type="Pfam" id="PF07715"/>
    </source>
</evidence>
<feature type="signal peptide" evidence="10">
    <location>
        <begin position="1"/>
        <end position="28"/>
    </location>
</feature>
<evidence type="ECO:0000259" key="11">
    <source>
        <dbReference type="Pfam" id="PF00593"/>
    </source>
</evidence>
<feature type="domain" description="TonB-dependent receptor plug" evidence="12">
    <location>
        <begin position="57"/>
        <end position="175"/>
    </location>
</feature>
<name>A0AA37TYI5_9GAMM</name>
<sequence length="929" mass="102431">MMNTNKLSKAISFALLAGSIGFSATPFAAEGDADEEQKEEVERITVTGSNIKRTSIEGPSPITVITDEDMKANGFATAYDALSSLSQNTGTVQGNEFGSQGGFTPAADVISLRGFGPGYTLVLVNGRRIAENPTPYNGQSNFVNLNSIPFAAIDRIEVVADGASAIYGSDAVSGVINIILKDDIDDTTVSALYGTTKDGGGDEKRLQIVTGSVGERYSVSAALEYFKQDPIFGKDRDWLDSIDDGPAGVDYLTRGILELDRVAGVYRDPGEQKCLDSQSGYEYAFRSGSGYYCGFDATGDETIQNERETYSAYISGKYDLTDNHQLFTDIMYQKLENKLRGFRHFVSEDVVSFEADGSGNLDQWFGPGFEVYDYKLLQRIFAPNELGDKKSVYNEDVFNVTAGIRGSIFGDYEYEVAYTESRYDYESKRDWIKEEKAYEYFIGEGSVAFGLPDGAGKLGLYDPITADVAADMVGQQLIVADSYNRTANAKLTGDLFDLPAGAIQFAAILEYNRQGYTLTQDDRTLNDTGMGWYGLTGTQGGGDRSRYAGGLEFLVPIIDGLELNLAGRYDKYDDDTTEVGGRFTPQAKLTYRPIEEVMLRAGYSESFRAPDMHYVFAGDSGFFTSVRDYTKCRADYEAGGGTGFLPTPAFCDAETTQGSRSGSTELSEEKGRNYNVGIVIAPTQELDFTLDWYRINLKDIVGDESVQGLLDDQYECTYGGRDPSSGDCQIADSKITRVSGGPQDGELENVDISPINRSQYEQSGIDASMNYRHETEVGDLIFGVNYTHILSTKYQATAESDFEEIRDAYYNDEPRSKLNARIGYQYEKVALNLFMNRIGTTPMNTQPDENYDENGEITRVSRVAPYTTFNATATYFFTDNFSASLIGTNIFDERPPQDESQTSWPYYNIFAYPGAAVGAAYKAEVTYRF</sequence>
<dbReference type="Gene3D" id="2.40.170.20">
    <property type="entry name" value="TonB-dependent receptor, beta-barrel domain"/>
    <property type="match status" value="1"/>
</dbReference>
<keyword evidence="5 9" id="KW-0798">TonB box</keyword>
<evidence type="ECO:0000256" key="10">
    <source>
        <dbReference type="SAM" id="SignalP"/>
    </source>
</evidence>
<keyword evidence="10" id="KW-0732">Signal</keyword>